<dbReference type="EMBL" id="CP005963">
    <property type="protein sequence ID" value="AGM40473.1"/>
    <property type="molecule type" value="Genomic_DNA"/>
</dbReference>
<dbReference type="InterPro" id="IPR051206">
    <property type="entry name" value="NAMLAA_amidase_2"/>
</dbReference>
<evidence type="ECO:0000256" key="11">
    <source>
        <dbReference type="ARBA" id="ARBA00039257"/>
    </source>
</evidence>
<dbReference type="KEGG" id="ssal:SPISAL_01870"/>
<dbReference type="eggNOG" id="COG3023">
    <property type="taxonomic scope" value="Bacteria"/>
</dbReference>
<evidence type="ECO:0000259" key="13">
    <source>
        <dbReference type="SMART" id="SM00644"/>
    </source>
</evidence>
<feature type="domain" description="N-acetylmuramoyl-L-alanine amidase" evidence="13">
    <location>
        <begin position="21"/>
        <end position="172"/>
    </location>
</feature>
<evidence type="ECO:0000256" key="9">
    <source>
        <dbReference type="ARBA" id="ARBA00022833"/>
    </source>
</evidence>
<protein>
    <recommendedName>
        <fullName evidence="11">1,6-anhydro-N-acetylmuramyl-L-alanine amidase AmpD</fullName>
        <ecNumber evidence="5">3.5.1.28</ecNumber>
    </recommendedName>
    <alternativeName>
        <fullName evidence="12">N-acetylmuramoyl-L-alanine amidase</fullName>
    </alternativeName>
</protein>
<dbReference type="GO" id="GO:0009254">
    <property type="term" value="P:peptidoglycan turnover"/>
    <property type="evidence" value="ECO:0007669"/>
    <property type="project" value="TreeGrafter"/>
</dbReference>
<evidence type="ECO:0000256" key="10">
    <source>
        <dbReference type="ARBA" id="ARBA00023316"/>
    </source>
</evidence>
<evidence type="ECO:0000256" key="5">
    <source>
        <dbReference type="ARBA" id="ARBA00011901"/>
    </source>
</evidence>
<proteinExistence type="inferred from homology"/>
<dbReference type="InterPro" id="IPR036505">
    <property type="entry name" value="Amidase/PGRP_sf"/>
</dbReference>
<gene>
    <name evidence="14" type="ORF">SPISAL_01870</name>
</gene>
<reference evidence="14 15" key="1">
    <citation type="journal article" date="2013" name="Genome Announc.">
        <title>Draft Genome of Spiribacter salinus M19-40, an Abundant Gammaproteobacterium in Aquatic Hypersaline Environments.</title>
        <authorList>
            <person name="Leon M.J."/>
            <person name="Ghai R."/>
            <person name="Fernandez A.B."/>
            <person name="Sanchez-Porro C."/>
            <person name="Rodriguez-Valera F."/>
            <person name="Ventosa A."/>
        </authorList>
    </citation>
    <scope>NUCLEOTIDE SEQUENCE [LARGE SCALE GENOMIC DNA]</scope>
    <source>
        <strain evidence="14">M19-40</strain>
    </source>
</reference>
<evidence type="ECO:0000256" key="2">
    <source>
        <dbReference type="ARBA" id="ARBA00001947"/>
    </source>
</evidence>
<keyword evidence="7" id="KW-0479">Metal-binding</keyword>
<dbReference type="PATRIC" id="fig|1260251.3.peg.375"/>
<evidence type="ECO:0000256" key="6">
    <source>
        <dbReference type="ARBA" id="ARBA00022490"/>
    </source>
</evidence>
<evidence type="ECO:0000313" key="15">
    <source>
        <dbReference type="Proteomes" id="UP000017881"/>
    </source>
</evidence>
<comment type="catalytic activity">
    <reaction evidence="1">
        <text>Hydrolyzes the link between N-acetylmuramoyl residues and L-amino acid residues in certain cell-wall glycopeptides.</text>
        <dbReference type="EC" id="3.5.1.28"/>
    </reaction>
</comment>
<dbReference type="PANTHER" id="PTHR30417:SF4">
    <property type="entry name" value="1,6-ANHYDRO-N-ACETYLMURAMYL-L-ALANINE AMIDASE AMPD"/>
    <property type="match status" value="1"/>
</dbReference>
<dbReference type="GO" id="GO:0071555">
    <property type="term" value="P:cell wall organization"/>
    <property type="evidence" value="ECO:0007669"/>
    <property type="project" value="UniProtKB-KW"/>
</dbReference>
<sequence>MQRMQVNRSTGRLEGASYLASPNCNARPAGCEPELVVIHGISVPAGHFGDGHVEGLFTNELDTDSDERLAHLSGVQVSAHLLIHRDGHITQFVPFNQRAWHAGESSFNQRANCNDFSIGIELEGTDMTTYAGVQYDVLEPVLRALREAYPEIGDDRVVGHCHIAPGRKSDPGPRFDWGRLQRSLGILQPVTQPRVSTR</sequence>
<accession>R4VLI1</accession>
<organism evidence="14 15">
    <name type="scientific">Spiribacter salinus M19-40</name>
    <dbReference type="NCBI Taxonomy" id="1260251"/>
    <lineage>
        <taxon>Bacteria</taxon>
        <taxon>Pseudomonadati</taxon>
        <taxon>Pseudomonadota</taxon>
        <taxon>Gammaproteobacteria</taxon>
        <taxon>Chromatiales</taxon>
        <taxon>Ectothiorhodospiraceae</taxon>
        <taxon>Spiribacter</taxon>
    </lineage>
</organism>
<comment type="subcellular location">
    <subcellularLocation>
        <location evidence="3">Cytoplasm</location>
    </subcellularLocation>
</comment>
<dbReference type="NCBIfam" id="NF008758">
    <property type="entry name" value="PRK11789.1"/>
    <property type="match status" value="1"/>
</dbReference>
<dbReference type="InterPro" id="IPR002502">
    <property type="entry name" value="Amidase_domain"/>
</dbReference>
<dbReference type="Pfam" id="PF01510">
    <property type="entry name" value="Amidase_2"/>
    <property type="match status" value="1"/>
</dbReference>
<keyword evidence="6" id="KW-0963">Cytoplasm</keyword>
<evidence type="ECO:0000256" key="12">
    <source>
        <dbReference type="ARBA" id="ARBA00042615"/>
    </source>
</evidence>
<dbReference type="Proteomes" id="UP000017881">
    <property type="component" value="Chromosome"/>
</dbReference>
<dbReference type="GO" id="GO:0046872">
    <property type="term" value="F:metal ion binding"/>
    <property type="evidence" value="ECO:0007669"/>
    <property type="project" value="UniProtKB-KW"/>
</dbReference>
<evidence type="ECO:0000256" key="4">
    <source>
        <dbReference type="ARBA" id="ARBA00007553"/>
    </source>
</evidence>
<keyword evidence="8" id="KW-0378">Hydrolase</keyword>
<dbReference type="AlphaFoldDB" id="R4VLI1"/>
<evidence type="ECO:0000256" key="1">
    <source>
        <dbReference type="ARBA" id="ARBA00001561"/>
    </source>
</evidence>
<dbReference type="SMART" id="SM00644">
    <property type="entry name" value="Ami_2"/>
    <property type="match status" value="1"/>
</dbReference>
<dbReference type="PANTHER" id="PTHR30417">
    <property type="entry name" value="N-ACETYLMURAMOYL-L-ALANINE AMIDASE AMID"/>
    <property type="match status" value="1"/>
</dbReference>
<dbReference type="Gene3D" id="3.40.80.10">
    <property type="entry name" value="Peptidoglycan recognition protein-like"/>
    <property type="match status" value="1"/>
</dbReference>
<keyword evidence="15" id="KW-1185">Reference proteome</keyword>
<keyword evidence="9" id="KW-0862">Zinc</keyword>
<dbReference type="GO" id="GO:0009253">
    <property type="term" value="P:peptidoglycan catabolic process"/>
    <property type="evidence" value="ECO:0007669"/>
    <property type="project" value="InterPro"/>
</dbReference>
<dbReference type="HOGENOM" id="CLU_049290_1_0_6"/>
<comment type="cofactor">
    <cofactor evidence="2">
        <name>Zn(2+)</name>
        <dbReference type="ChEBI" id="CHEBI:29105"/>
    </cofactor>
</comment>
<dbReference type="SUPFAM" id="SSF55846">
    <property type="entry name" value="N-acetylmuramoyl-L-alanine amidase-like"/>
    <property type="match status" value="1"/>
</dbReference>
<evidence type="ECO:0000256" key="8">
    <source>
        <dbReference type="ARBA" id="ARBA00022801"/>
    </source>
</evidence>
<dbReference type="GO" id="GO:0005737">
    <property type="term" value="C:cytoplasm"/>
    <property type="evidence" value="ECO:0007669"/>
    <property type="project" value="UniProtKB-SubCell"/>
</dbReference>
<dbReference type="EC" id="3.5.1.28" evidence="5"/>
<keyword evidence="10" id="KW-0961">Cell wall biogenesis/degradation</keyword>
<evidence type="ECO:0000256" key="7">
    <source>
        <dbReference type="ARBA" id="ARBA00022723"/>
    </source>
</evidence>
<dbReference type="GO" id="GO:0008745">
    <property type="term" value="F:N-acetylmuramoyl-L-alanine amidase activity"/>
    <property type="evidence" value="ECO:0007669"/>
    <property type="project" value="UniProtKB-EC"/>
</dbReference>
<name>R4VLI1_9GAMM</name>
<evidence type="ECO:0000256" key="3">
    <source>
        <dbReference type="ARBA" id="ARBA00004496"/>
    </source>
</evidence>
<dbReference type="CDD" id="cd06583">
    <property type="entry name" value="PGRP"/>
    <property type="match status" value="1"/>
</dbReference>
<evidence type="ECO:0000313" key="14">
    <source>
        <dbReference type="EMBL" id="AGM40473.1"/>
    </source>
</evidence>
<comment type="similarity">
    <text evidence="4">Belongs to the N-acetylmuramoyl-L-alanine amidase 2 family.</text>
</comment>